<dbReference type="AlphaFoldDB" id="A0A2D0NCE6"/>
<keyword evidence="1" id="KW-1133">Transmembrane helix</keyword>
<gene>
    <name evidence="2" type="ORF">CRP01_11310</name>
</gene>
<evidence type="ECO:0000313" key="2">
    <source>
        <dbReference type="EMBL" id="PHN06165.1"/>
    </source>
</evidence>
<evidence type="ECO:0000256" key="1">
    <source>
        <dbReference type="SAM" id="Phobius"/>
    </source>
</evidence>
<accession>A0A2D0NCE6</accession>
<evidence type="ECO:0000313" key="3">
    <source>
        <dbReference type="Proteomes" id="UP000223913"/>
    </source>
</evidence>
<organism evidence="2 3">
    <name type="scientific">Flavilitoribacter nigricans (strain ATCC 23147 / DSM 23189 / NBRC 102662 / NCIMB 1420 / SS-2)</name>
    <name type="common">Lewinella nigricans</name>
    <dbReference type="NCBI Taxonomy" id="1122177"/>
    <lineage>
        <taxon>Bacteria</taxon>
        <taxon>Pseudomonadati</taxon>
        <taxon>Bacteroidota</taxon>
        <taxon>Saprospiria</taxon>
        <taxon>Saprospirales</taxon>
        <taxon>Lewinellaceae</taxon>
        <taxon>Flavilitoribacter</taxon>
    </lineage>
</organism>
<comment type="caution">
    <text evidence="2">The sequence shown here is derived from an EMBL/GenBank/DDBJ whole genome shotgun (WGS) entry which is preliminary data.</text>
</comment>
<name>A0A2D0NCE6_FLAN2</name>
<dbReference type="Proteomes" id="UP000223913">
    <property type="component" value="Unassembled WGS sequence"/>
</dbReference>
<sequence length="120" mass="13424">MAWCFNNKKCQAKDACRKRCKSFFPGQKTLRKGCESLCKTGFTDFGKEEYLCSGKYVDEAAVMLEFGYDPCLTSGPTIPDILDPTDTAGQAERNYERLEPVYIGLGLLIVIALGVLFFKK</sequence>
<dbReference type="OrthoDB" id="1510216at2"/>
<reference evidence="2 3" key="1">
    <citation type="submission" date="2017-10" db="EMBL/GenBank/DDBJ databases">
        <title>The draft genome sequence of Lewinella nigricans NBRC 102662.</title>
        <authorList>
            <person name="Wang K."/>
        </authorList>
    </citation>
    <scope>NUCLEOTIDE SEQUENCE [LARGE SCALE GENOMIC DNA]</scope>
    <source>
        <strain evidence="2 3">NBRC 102662</strain>
    </source>
</reference>
<feature type="transmembrane region" description="Helical" evidence="1">
    <location>
        <begin position="101"/>
        <end position="118"/>
    </location>
</feature>
<keyword evidence="1" id="KW-0472">Membrane</keyword>
<dbReference type="RefSeq" id="WP_099150149.1">
    <property type="nucleotide sequence ID" value="NZ_PDUD01000018.1"/>
</dbReference>
<dbReference type="EMBL" id="PDUD01000018">
    <property type="protein sequence ID" value="PHN06165.1"/>
    <property type="molecule type" value="Genomic_DNA"/>
</dbReference>
<protein>
    <submittedName>
        <fullName evidence="2">Uncharacterized protein</fullName>
    </submittedName>
</protein>
<keyword evidence="3" id="KW-1185">Reference proteome</keyword>
<proteinExistence type="predicted"/>
<keyword evidence="1" id="KW-0812">Transmembrane</keyword>